<dbReference type="OrthoDB" id="9815354at2"/>
<feature type="domain" description="Transposase IS116/IS110/IS902 C-terminal" evidence="2">
    <location>
        <begin position="288"/>
        <end position="370"/>
    </location>
</feature>
<dbReference type="InterPro" id="IPR047650">
    <property type="entry name" value="Transpos_IS110"/>
</dbReference>
<dbReference type="EMBL" id="CP011390">
    <property type="protein sequence ID" value="ANE51125.1"/>
    <property type="molecule type" value="Genomic_DNA"/>
</dbReference>
<dbReference type="PANTHER" id="PTHR33055:SF13">
    <property type="entry name" value="TRANSPOSASE"/>
    <property type="match status" value="1"/>
</dbReference>
<reference evidence="4" key="1">
    <citation type="submission" date="2015-01" db="EMBL/GenBank/DDBJ databases">
        <title>Flavisolibacter sp./LCS9/ whole genome sequencing.</title>
        <authorList>
            <person name="Kim M.K."/>
            <person name="Srinivasan S."/>
            <person name="Lee J.-J."/>
        </authorList>
    </citation>
    <scope>NUCLEOTIDE SEQUENCE [LARGE SCALE GENOMIC DNA]</scope>
    <source>
        <strain evidence="4">LCS9</strain>
    </source>
</reference>
<proteinExistence type="predicted"/>
<dbReference type="InterPro" id="IPR002525">
    <property type="entry name" value="Transp_IS110-like_N"/>
</dbReference>
<dbReference type="Pfam" id="PF02371">
    <property type="entry name" value="Transposase_20"/>
    <property type="match status" value="1"/>
</dbReference>
<dbReference type="PATRIC" id="fig|1492898.3.peg.2599"/>
<protein>
    <submittedName>
        <fullName evidence="3">Uncharacterized protein</fullName>
    </submittedName>
</protein>
<dbReference type="PANTHER" id="PTHR33055">
    <property type="entry name" value="TRANSPOSASE FOR INSERTION SEQUENCE ELEMENT IS1111A"/>
    <property type="match status" value="1"/>
</dbReference>
<dbReference type="RefSeq" id="WP_066404809.1">
    <property type="nucleotide sequence ID" value="NZ_CP011390.1"/>
</dbReference>
<dbReference type="NCBIfam" id="NF033542">
    <property type="entry name" value="transpos_IS110"/>
    <property type="match status" value="1"/>
</dbReference>
<keyword evidence="4" id="KW-1185">Reference proteome</keyword>
<dbReference type="Proteomes" id="UP000077177">
    <property type="component" value="Chromosome"/>
</dbReference>
<dbReference type="GO" id="GO:0004803">
    <property type="term" value="F:transposase activity"/>
    <property type="evidence" value="ECO:0007669"/>
    <property type="project" value="InterPro"/>
</dbReference>
<name>A0A172TVL3_9BACT</name>
<dbReference type="AlphaFoldDB" id="A0A172TVL3"/>
<dbReference type="GO" id="GO:0003677">
    <property type="term" value="F:DNA binding"/>
    <property type="evidence" value="ECO:0007669"/>
    <property type="project" value="InterPro"/>
</dbReference>
<dbReference type="InterPro" id="IPR003346">
    <property type="entry name" value="Transposase_20"/>
</dbReference>
<organism evidence="3 4">
    <name type="scientific">Flavisolibacter tropicus</name>
    <dbReference type="NCBI Taxonomy" id="1492898"/>
    <lineage>
        <taxon>Bacteria</taxon>
        <taxon>Pseudomonadati</taxon>
        <taxon>Bacteroidota</taxon>
        <taxon>Chitinophagia</taxon>
        <taxon>Chitinophagales</taxon>
        <taxon>Chitinophagaceae</taxon>
        <taxon>Flavisolibacter</taxon>
    </lineage>
</organism>
<evidence type="ECO:0000313" key="4">
    <source>
        <dbReference type="Proteomes" id="UP000077177"/>
    </source>
</evidence>
<dbReference type="GO" id="GO:0006313">
    <property type="term" value="P:DNA transposition"/>
    <property type="evidence" value="ECO:0007669"/>
    <property type="project" value="InterPro"/>
</dbReference>
<reference evidence="3 4" key="2">
    <citation type="journal article" date="2016" name="Int. J. Syst. Evol. Microbiol.">
        <title>Flavisolibacter tropicus sp. nov., isolated from tropical soil.</title>
        <authorList>
            <person name="Lee J.J."/>
            <person name="Kang M.S."/>
            <person name="Kim G.S."/>
            <person name="Lee C.S."/>
            <person name="Lim S."/>
            <person name="Lee J."/>
            <person name="Roh S.H."/>
            <person name="Kang H."/>
            <person name="Ha J.M."/>
            <person name="Bae S."/>
            <person name="Jung H.Y."/>
            <person name="Kim M.K."/>
        </authorList>
    </citation>
    <scope>NUCLEOTIDE SEQUENCE [LARGE SCALE GENOMIC DNA]</scope>
    <source>
        <strain evidence="3 4">LCS9</strain>
    </source>
</reference>
<evidence type="ECO:0000313" key="3">
    <source>
        <dbReference type="EMBL" id="ANE51125.1"/>
    </source>
</evidence>
<gene>
    <name evidence="3" type="ORF">SY85_12050</name>
</gene>
<evidence type="ECO:0000259" key="2">
    <source>
        <dbReference type="Pfam" id="PF02371"/>
    </source>
</evidence>
<feature type="domain" description="Transposase IS110-like N-terminal" evidence="1">
    <location>
        <begin position="16"/>
        <end position="161"/>
    </location>
</feature>
<sequence>MKDKNKAFPVFYPDAAGIDISSKEHWVAVAPNRDAQPVRCFGCFTEDLHAIANWLKECDVDTVAMEATGIYWISLFLILEEAGFEVVLDNAKHVKNVRGKKTDMSDAEWIRQLHSCGLLSASFQPDTYTRKLRTYMRYRKNLIEMSATHIRMMQKAMEQMNIKLQHVIADITGKTGQRIIQTILQGQRDPQVLLKLVDGRIKASPDDICRSLEGVWKEEHLFELRLSFELYHQYRQRILECDQQIQALLLQKTNSTHALAKKQNVKSNKNNLSFDAKPILQEITGTDLTEIFGINDSTAIEILSETGLTMNKWPTEKHFTSWLNLAPYNKISGGKLLSSKIPKKKNRAGQVFKLAAFAVQRSQNWLAVFYHRIKARSGPAKAITATARKIAVIFYHMMRDRVRFNPISLENYVESFREKQVRKLKKQAKRLGLELKPA</sequence>
<dbReference type="Pfam" id="PF01548">
    <property type="entry name" value="DEDD_Tnp_IS110"/>
    <property type="match status" value="1"/>
</dbReference>
<dbReference type="STRING" id="1492898.SY85_12050"/>
<accession>A0A172TVL3</accession>
<dbReference type="KEGG" id="fla:SY85_12050"/>
<evidence type="ECO:0000259" key="1">
    <source>
        <dbReference type="Pfam" id="PF01548"/>
    </source>
</evidence>